<dbReference type="Pfam" id="PF07369">
    <property type="entry name" value="DUF1488"/>
    <property type="match status" value="1"/>
</dbReference>
<reference evidence="1 2" key="1">
    <citation type="submission" date="2023-01" db="EMBL/GenBank/DDBJ databases">
        <title>Vibrio sp. KJ40-1 sp.nov, isolated from marine algae.</title>
        <authorList>
            <person name="Butt M."/>
            <person name="Kim J.M.J."/>
            <person name="Jeon C.O.C."/>
        </authorList>
    </citation>
    <scope>NUCLEOTIDE SEQUENCE [LARGE SCALE GENOMIC DNA]</scope>
    <source>
        <strain evidence="1 2">KJ40-1</strain>
    </source>
</reference>
<keyword evidence="2" id="KW-1185">Reference proteome</keyword>
<organism evidence="1 2">
    <name type="scientific">Vibrio algarum</name>
    <dbReference type="NCBI Taxonomy" id="3020714"/>
    <lineage>
        <taxon>Bacteria</taxon>
        <taxon>Pseudomonadati</taxon>
        <taxon>Pseudomonadota</taxon>
        <taxon>Gammaproteobacteria</taxon>
        <taxon>Vibrionales</taxon>
        <taxon>Vibrionaceae</taxon>
        <taxon>Vibrio</taxon>
    </lineage>
</organism>
<dbReference type="RefSeq" id="WP_272132437.1">
    <property type="nucleotide sequence ID" value="NZ_JAQLOI010000001.1"/>
</dbReference>
<dbReference type="InterPro" id="IPR036692">
    <property type="entry name" value="Shew3726-like_sf"/>
</dbReference>
<accession>A0ABT4YMW4</accession>
<name>A0ABT4YMW4_9VIBR</name>
<evidence type="ECO:0000313" key="2">
    <source>
        <dbReference type="Proteomes" id="UP001210678"/>
    </source>
</evidence>
<proteinExistence type="predicted"/>
<evidence type="ECO:0000313" key="1">
    <source>
        <dbReference type="EMBL" id="MDB1122556.1"/>
    </source>
</evidence>
<sequence>MNQAILFPDIQEWNAKLEVIKFPALQSGSLIDCTISLHRLSALSRNDEIGENEVLNVFSEYRFDIEEIAEEMIEDEMFNDLDQIEIS</sequence>
<dbReference type="InterPro" id="IPR009962">
    <property type="entry name" value="DUF1488"/>
</dbReference>
<dbReference type="SUPFAM" id="SSF160272">
    <property type="entry name" value="Shew3726-like"/>
    <property type="match status" value="1"/>
</dbReference>
<comment type="caution">
    <text evidence="1">The sequence shown here is derived from an EMBL/GenBank/DDBJ whole genome shotgun (WGS) entry which is preliminary data.</text>
</comment>
<dbReference type="EMBL" id="JAQLOI010000001">
    <property type="protein sequence ID" value="MDB1122556.1"/>
    <property type="molecule type" value="Genomic_DNA"/>
</dbReference>
<dbReference type="Proteomes" id="UP001210678">
    <property type="component" value="Unassembled WGS sequence"/>
</dbReference>
<gene>
    <name evidence="1" type="ORF">PGX00_01925</name>
</gene>
<dbReference type="Gene3D" id="3.30.160.140">
    <property type="entry name" value="Shew3726-like"/>
    <property type="match status" value="1"/>
</dbReference>
<protein>
    <submittedName>
        <fullName evidence="1">DUF1488 family protein</fullName>
    </submittedName>
</protein>